<evidence type="ECO:0000313" key="1">
    <source>
        <dbReference type="EMBL" id="CAG8718399.1"/>
    </source>
</evidence>
<dbReference type="EMBL" id="CAJVPM010046311">
    <property type="protein sequence ID" value="CAG8718399.1"/>
    <property type="molecule type" value="Genomic_DNA"/>
</dbReference>
<sequence>SDQSLIINRLQTELQETTQAKEQALEELDLLKKDFGAQKELIITLEGELKHVREELNKSKEDNKEVNKKFEDLSKLLNDTLKQREEGENKIQVLEIQIQELAASNETNEQEASIIREEIFNARHKMSAQNELLAELGTQMMAAEQE</sequence>
<feature type="non-terminal residue" evidence="1">
    <location>
        <position position="1"/>
    </location>
</feature>
<organism evidence="1 2">
    <name type="scientific">Scutellospora calospora</name>
    <dbReference type="NCBI Taxonomy" id="85575"/>
    <lineage>
        <taxon>Eukaryota</taxon>
        <taxon>Fungi</taxon>
        <taxon>Fungi incertae sedis</taxon>
        <taxon>Mucoromycota</taxon>
        <taxon>Glomeromycotina</taxon>
        <taxon>Glomeromycetes</taxon>
        <taxon>Diversisporales</taxon>
        <taxon>Gigasporaceae</taxon>
        <taxon>Scutellospora</taxon>
    </lineage>
</organism>
<name>A0ACA9PRY3_9GLOM</name>
<evidence type="ECO:0000313" key="2">
    <source>
        <dbReference type="Proteomes" id="UP000789860"/>
    </source>
</evidence>
<proteinExistence type="predicted"/>
<feature type="non-terminal residue" evidence="1">
    <location>
        <position position="146"/>
    </location>
</feature>
<keyword evidence="2" id="KW-1185">Reference proteome</keyword>
<protein>
    <submittedName>
        <fullName evidence="1">2551_t:CDS:1</fullName>
    </submittedName>
</protein>
<gene>
    <name evidence="1" type="ORF">SCALOS_LOCUS11162</name>
</gene>
<comment type="caution">
    <text evidence="1">The sequence shown here is derived from an EMBL/GenBank/DDBJ whole genome shotgun (WGS) entry which is preliminary data.</text>
</comment>
<reference evidence="1" key="1">
    <citation type="submission" date="2021-06" db="EMBL/GenBank/DDBJ databases">
        <authorList>
            <person name="Kallberg Y."/>
            <person name="Tangrot J."/>
            <person name="Rosling A."/>
        </authorList>
    </citation>
    <scope>NUCLEOTIDE SEQUENCE</scope>
    <source>
        <strain evidence="1">AU212A</strain>
    </source>
</reference>
<dbReference type="Proteomes" id="UP000789860">
    <property type="component" value="Unassembled WGS sequence"/>
</dbReference>
<accession>A0ACA9PRY3</accession>